<gene>
    <name evidence="2" type="ORF">T459_30812</name>
</gene>
<reference evidence="2 3" key="1">
    <citation type="journal article" date="2014" name="Nat. Genet.">
        <title>Genome sequence of the hot pepper provides insights into the evolution of pungency in Capsicum species.</title>
        <authorList>
            <person name="Kim S."/>
            <person name="Park M."/>
            <person name="Yeom S.I."/>
            <person name="Kim Y.M."/>
            <person name="Lee J.M."/>
            <person name="Lee H.A."/>
            <person name="Seo E."/>
            <person name="Choi J."/>
            <person name="Cheong K."/>
            <person name="Kim K.T."/>
            <person name="Jung K."/>
            <person name="Lee G.W."/>
            <person name="Oh S.K."/>
            <person name="Bae C."/>
            <person name="Kim S.B."/>
            <person name="Lee H.Y."/>
            <person name="Kim S.Y."/>
            <person name="Kim M.S."/>
            <person name="Kang B.C."/>
            <person name="Jo Y.D."/>
            <person name="Yang H.B."/>
            <person name="Jeong H.J."/>
            <person name="Kang W.H."/>
            <person name="Kwon J.K."/>
            <person name="Shin C."/>
            <person name="Lim J.Y."/>
            <person name="Park J.H."/>
            <person name="Huh J.H."/>
            <person name="Kim J.S."/>
            <person name="Kim B.D."/>
            <person name="Cohen O."/>
            <person name="Paran I."/>
            <person name="Suh M.C."/>
            <person name="Lee S.B."/>
            <person name="Kim Y.K."/>
            <person name="Shin Y."/>
            <person name="Noh S.J."/>
            <person name="Park J."/>
            <person name="Seo Y.S."/>
            <person name="Kwon S.Y."/>
            <person name="Kim H.A."/>
            <person name="Park J.M."/>
            <person name="Kim H.J."/>
            <person name="Choi S.B."/>
            <person name="Bosland P.W."/>
            <person name="Reeves G."/>
            <person name="Jo S.H."/>
            <person name="Lee B.W."/>
            <person name="Cho H.T."/>
            <person name="Choi H.S."/>
            <person name="Lee M.S."/>
            <person name="Yu Y."/>
            <person name="Do Choi Y."/>
            <person name="Park B.S."/>
            <person name="van Deynze A."/>
            <person name="Ashrafi H."/>
            <person name="Hill T."/>
            <person name="Kim W.T."/>
            <person name="Pai H.S."/>
            <person name="Ahn H.K."/>
            <person name="Yeam I."/>
            <person name="Giovannoni J.J."/>
            <person name="Rose J.K."/>
            <person name="Sorensen I."/>
            <person name="Lee S.J."/>
            <person name="Kim R.W."/>
            <person name="Choi I.Y."/>
            <person name="Choi B.S."/>
            <person name="Lim J.S."/>
            <person name="Lee Y.H."/>
            <person name="Choi D."/>
        </authorList>
    </citation>
    <scope>NUCLEOTIDE SEQUENCE [LARGE SCALE GENOMIC DNA]</scope>
    <source>
        <strain evidence="3">cv. CM334</strain>
    </source>
</reference>
<keyword evidence="1" id="KW-1133">Transmembrane helix</keyword>
<comment type="caution">
    <text evidence="2">The sequence shown here is derived from an EMBL/GenBank/DDBJ whole genome shotgun (WGS) entry which is preliminary data.</text>
</comment>
<dbReference type="Gene3D" id="3.50.50.60">
    <property type="entry name" value="FAD/NAD(P)-binding domain"/>
    <property type="match status" value="1"/>
</dbReference>
<dbReference type="InterPro" id="IPR036188">
    <property type="entry name" value="FAD/NAD-bd_sf"/>
</dbReference>
<evidence type="ECO:0008006" key="4">
    <source>
        <dbReference type="Google" id="ProtNLM"/>
    </source>
</evidence>
<dbReference type="EMBL" id="AYRZ02000012">
    <property type="protein sequence ID" value="PHT66387.1"/>
    <property type="molecule type" value="Genomic_DNA"/>
</dbReference>
<keyword evidence="1" id="KW-0472">Membrane</keyword>
<dbReference type="AlphaFoldDB" id="A0A2G2Y9F1"/>
<dbReference type="Proteomes" id="UP000222542">
    <property type="component" value="Unassembled WGS sequence"/>
</dbReference>
<evidence type="ECO:0000313" key="3">
    <source>
        <dbReference type="Proteomes" id="UP000222542"/>
    </source>
</evidence>
<keyword evidence="1" id="KW-0812">Transmembrane</keyword>
<protein>
    <recommendedName>
        <fullName evidence="4">Squalene monooxygenase</fullName>
    </recommendedName>
</protein>
<dbReference type="STRING" id="4072.A0A2G2Y9F1"/>
<dbReference type="Gramene" id="PHT66387">
    <property type="protein sequence ID" value="PHT66387"/>
    <property type="gene ID" value="T459_30812"/>
</dbReference>
<name>A0A2G2Y9F1_CAPAN</name>
<accession>A0A2G2Y9F1</accession>
<keyword evidence="3" id="KW-1185">Reference proteome</keyword>
<evidence type="ECO:0000313" key="2">
    <source>
        <dbReference type="EMBL" id="PHT66387.1"/>
    </source>
</evidence>
<evidence type="ECO:0000256" key="1">
    <source>
        <dbReference type="SAM" id="Phobius"/>
    </source>
</evidence>
<reference evidence="2 3" key="2">
    <citation type="journal article" date="2017" name="Genome Biol.">
        <title>New reference genome sequences of hot pepper reveal the massive evolution of plant disease-resistance genes by retroduplication.</title>
        <authorList>
            <person name="Kim S."/>
            <person name="Park J."/>
            <person name="Yeom S.I."/>
            <person name="Kim Y.M."/>
            <person name="Seo E."/>
            <person name="Kim K.T."/>
            <person name="Kim M.S."/>
            <person name="Lee J.M."/>
            <person name="Cheong K."/>
            <person name="Shin H.S."/>
            <person name="Kim S.B."/>
            <person name="Han K."/>
            <person name="Lee J."/>
            <person name="Park M."/>
            <person name="Lee H.A."/>
            <person name="Lee H.Y."/>
            <person name="Lee Y."/>
            <person name="Oh S."/>
            <person name="Lee J.H."/>
            <person name="Choi E."/>
            <person name="Choi E."/>
            <person name="Lee S.E."/>
            <person name="Jeon J."/>
            <person name="Kim H."/>
            <person name="Choi G."/>
            <person name="Song H."/>
            <person name="Lee J."/>
            <person name="Lee S.C."/>
            <person name="Kwon J.K."/>
            <person name="Lee H.Y."/>
            <person name="Koo N."/>
            <person name="Hong Y."/>
            <person name="Kim R.W."/>
            <person name="Kang W.H."/>
            <person name="Huh J.H."/>
            <person name="Kang B.C."/>
            <person name="Yang T.J."/>
            <person name="Lee Y.H."/>
            <person name="Bennetzen J.L."/>
            <person name="Choi D."/>
        </authorList>
    </citation>
    <scope>NUCLEOTIDE SEQUENCE [LARGE SCALE GENOMIC DNA]</scope>
    <source>
        <strain evidence="3">cv. CM334</strain>
    </source>
</reference>
<feature type="transmembrane region" description="Helical" evidence="1">
    <location>
        <begin position="6"/>
        <end position="25"/>
    </location>
</feature>
<organism evidence="2 3">
    <name type="scientific">Capsicum annuum</name>
    <name type="common">Capsicum pepper</name>
    <dbReference type="NCBI Taxonomy" id="4072"/>
    <lineage>
        <taxon>Eukaryota</taxon>
        <taxon>Viridiplantae</taxon>
        <taxon>Streptophyta</taxon>
        <taxon>Embryophyta</taxon>
        <taxon>Tracheophyta</taxon>
        <taxon>Spermatophyta</taxon>
        <taxon>Magnoliopsida</taxon>
        <taxon>eudicotyledons</taxon>
        <taxon>Gunneridae</taxon>
        <taxon>Pentapetalae</taxon>
        <taxon>asterids</taxon>
        <taxon>lamiids</taxon>
        <taxon>Solanales</taxon>
        <taxon>Solanaceae</taxon>
        <taxon>Solanoideae</taxon>
        <taxon>Capsiceae</taxon>
        <taxon>Capsicum</taxon>
    </lineage>
</organism>
<proteinExistence type="predicted"/>
<sequence length="113" mass="12148">MMDHQSSIAFILAVIFGFGAIRLLFINRKRIKSEGTATTATIVDDGECRLKDVDADVIIVGAGVAGAALAHTLVNHLASDTLFLGIQLYLNSLRVEPHLGGLPTDTQDRTPYL</sequence>